<keyword evidence="4" id="KW-0175">Coiled coil</keyword>
<proteinExistence type="predicted"/>
<feature type="repeat" description="WD" evidence="3">
    <location>
        <begin position="834"/>
        <end position="874"/>
    </location>
</feature>
<dbReference type="SUPFAM" id="SSF52540">
    <property type="entry name" value="P-loop containing nucleoside triphosphate hydrolases"/>
    <property type="match status" value="1"/>
</dbReference>
<feature type="repeat" description="WD" evidence="3">
    <location>
        <begin position="1130"/>
        <end position="1171"/>
    </location>
</feature>
<dbReference type="CDD" id="cd00200">
    <property type="entry name" value="WD40"/>
    <property type="match status" value="2"/>
</dbReference>
<evidence type="ECO:0000256" key="5">
    <source>
        <dbReference type="SAM" id="MobiDB-lite"/>
    </source>
</evidence>
<dbReference type="RefSeq" id="WP_210217692.1">
    <property type="nucleotide sequence ID" value="NZ_CP072793.1"/>
</dbReference>
<feature type="coiled-coil region" evidence="4">
    <location>
        <begin position="465"/>
        <end position="495"/>
    </location>
</feature>
<dbReference type="KEGG" id="tun:J9260_10255"/>
<feature type="repeat" description="WD" evidence="3">
    <location>
        <begin position="792"/>
        <end position="833"/>
    </location>
</feature>
<evidence type="ECO:0000256" key="2">
    <source>
        <dbReference type="ARBA" id="ARBA00022737"/>
    </source>
</evidence>
<evidence type="ECO:0000259" key="6">
    <source>
        <dbReference type="Pfam" id="PF20703"/>
    </source>
</evidence>
<feature type="repeat" description="WD" evidence="3">
    <location>
        <begin position="1044"/>
        <end position="1086"/>
    </location>
</feature>
<dbReference type="Pfam" id="PF00400">
    <property type="entry name" value="WD40"/>
    <property type="match status" value="10"/>
</dbReference>
<dbReference type="Proteomes" id="UP000672009">
    <property type="component" value="Chromosome"/>
</dbReference>
<evidence type="ECO:0000256" key="4">
    <source>
        <dbReference type="SAM" id="Coils"/>
    </source>
</evidence>
<dbReference type="Gene3D" id="2.130.10.10">
    <property type="entry name" value="YVTN repeat-like/Quinoprotein amine dehydrogenase"/>
    <property type="match status" value="4"/>
</dbReference>
<organism evidence="7 8">
    <name type="scientific">Thiothrix unzii</name>
    <dbReference type="NCBI Taxonomy" id="111769"/>
    <lineage>
        <taxon>Bacteria</taxon>
        <taxon>Pseudomonadati</taxon>
        <taxon>Pseudomonadota</taxon>
        <taxon>Gammaproteobacteria</taxon>
        <taxon>Thiotrichales</taxon>
        <taxon>Thiotrichaceae</taxon>
        <taxon>Thiothrix</taxon>
    </lineage>
</organism>
<dbReference type="InterPro" id="IPR036322">
    <property type="entry name" value="WD40_repeat_dom_sf"/>
</dbReference>
<keyword evidence="2" id="KW-0677">Repeat</keyword>
<dbReference type="PROSITE" id="PS50294">
    <property type="entry name" value="WD_REPEATS_REGION"/>
    <property type="match status" value="6"/>
</dbReference>
<feature type="repeat" description="WD" evidence="3">
    <location>
        <begin position="653"/>
        <end position="684"/>
    </location>
</feature>
<dbReference type="PANTHER" id="PTHR19879:SF9">
    <property type="entry name" value="TRANSCRIPTION INITIATION FACTOR TFIID SUBUNIT 5"/>
    <property type="match status" value="1"/>
</dbReference>
<feature type="region of interest" description="Disordered" evidence="5">
    <location>
        <begin position="434"/>
        <end position="458"/>
    </location>
</feature>
<accession>A0A975IFX8</accession>
<dbReference type="InterPro" id="IPR001680">
    <property type="entry name" value="WD40_rpt"/>
</dbReference>
<evidence type="ECO:0000256" key="1">
    <source>
        <dbReference type="ARBA" id="ARBA00022574"/>
    </source>
</evidence>
<feature type="domain" description="Novel STAND NTPase 1" evidence="6">
    <location>
        <begin position="8"/>
        <end position="409"/>
    </location>
</feature>
<dbReference type="Gene3D" id="3.40.50.300">
    <property type="entry name" value="P-loop containing nucleotide triphosphate hydrolases"/>
    <property type="match status" value="1"/>
</dbReference>
<protein>
    <recommendedName>
        <fullName evidence="6">Novel STAND NTPase 1 domain-containing protein</fullName>
    </recommendedName>
</protein>
<name>A0A975IFX8_9GAMM</name>
<dbReference type="SMART" id="SM00320">
    <property type="entry name" value="WD40"/>
    <property type="match status" value="13"/>
</dbReference>
<evidence type="ECO:0000256" key="3">
    <source>
        <dbReference type="PROSITE-ProRule" id="PRU00221"/>
    </source>
</evidence>
<dbReference type="SUPFAM" id="SSF50978">
    <property type="entry name" value="WD40 repeat-like"/>
    <property type="match status" value="2"/>
</dbReference>
<dbReference type="InterPro" id="IPR019775">
    <property type="entry name" value="WD40_repeat_CS"/>
</dbReference>
<evidence type="ECO:0000313" key="7">
    <source>
        <dbReference type="EMBL" id="QTR52132.1"/>
    </source>
</evidence>
<feature type="repeat" description="WD" evidence="3">
    <location>
        <begin position="1003"/>
        <end position="1036"/>
    </location>
</feature>
<dbReference type="InterPro" id="IPR049052">
    <property type="entry name" value="nSTAND1"/>
</dbReference>
<dbReference type="EMBL" id="CP072793">
    <property type="protein sequence ID" value="QTR52132.1"/>
    <property type="molecule type" value="Genomic_DNA"/>
</dbReference>
<evidence type="ECO:0000313" key="8">
    <source>
        <dbReference type="Proteomes" id="UP000672009"/>
    </source>
</evidence>
<dbReference type="InterPro" id="IPR015943">
    <property type="entry name" value="WD40/YVTN_repeat-like_dom_sf"/>
</dbReference>
<feature type="repeat" description="WD" evidence="3">
    <location>
        <begin position="875"/>
        <end position="908"/>
    </location>
</feature>
<sequence>MSRPKLQPYPGLRAFERYESRIFFGRQQQVDDLLARLKQHHFLAVLGASGSGKSSLVKAGLLPGLEKGYMGEVGSRWAIAEMRPGDQPFVRLAEGLLADKVFAEVQGMEGNSAALAAELRRGSRSLHEILNHAPLHAGTRLLVLVDQFEEMFRFREQEENQAAAFVALLLEACTHPDVYVVITMRSDFLGAAAEFHCLPEAINAGLYLTPRLSREQLRDAISLPAQLFGGSVEDALANHLLNEAGNDPDQLPLLQHALMRLWENDADKILTLVEYRGLRGLRGALNDHAEQAWQELDTDGQAVAEAMFRALTERSKDGQDIRRPLKVQALLDMTGADLPTLTRIVDTFRQPGRNFLMPPPQVALTADTVLDISHESLIRQWQRLQGWVVAEGDKAAMYLRLLEGAQRHADGRGELWRGTDLAVAREWREKTQPNGAWAGRYTPHPPPPSPSRGEGEKEVGGFGLAMQFLNESETEEQRIREAEEARRKAELAQARRRFGLSLVGLLIAAGLAVWGAVERNRAEEQTVQVRKTEQARTESLFDSTLTHASLLTKVEDFAATATKLDNTRPLDADIPAPRRHARDLLAGYTTIMGGAAQATLQDGDQRLPSLNGDVAISPDGHWLAASGERGTVALFERASGKLVQKLEGHNAEGRSAETSVYDIVFHPNGQWLFSGGADGQVIRWALPQAGQAAKVLQQWPTDSKVWALALTPDGKVLASGHGGGKIRLWESGEEQEEEGSPKLLQVLEGHSKMIAEGRSLTFSPNGERLASASYDNTVRLWDWRKGSSLQVLAGHNDAVQGVAFSADGQTLASSSADQSIILWDAASGQALRRLKGHQNMVFGLQFLPDGLLASASSDNTIRLWDVATGITRRILQGHTAAVTGLALWQEQASVLLYSASTDGTVKRWGGELPGQWLVDLPGEPLGNAVNSAGNRLAVSFADGVVRLYSIPEMALLSETKAHSSQIYSLNFSPDDSRLATAGFDTVAKVWDVKNDKLSLFKELKGHTDAVFRLAFSPDGSRLATASYDGRIGLFDLAGDGKTLFEAHEGKVPAVSFAPSGNVLASVGNDDFKLKRWDLTTQPPTATTLATATDAIQWGSLSPDGSQLASVGRDATVSVYPTSGTGTPLRLNGHEQAVLKAIFSPDSRQLATVSSDMTVRLWDLDTQSELFRLRLPTEFSTPSPLWDFDFRCTPTGCWIAVPLTSGKLALYNLGKIDY</sequence>
<gene>
    <name evidence="7" type="ORF">J9260_10255</name>
</gene>
<dbReference type="PANTHER" id="PTHR19879">
    <property type="entry name" value="TRANSCRIPTION INITIATION FACTOR TFIID"/>
    <property type="match status" value="1"/>
</dbReference>
<feature type="repeat" description="WD" evidence="3">
    <location>
        <begin position="705"/>
        <end position="730"/>
    </location>
</feature>
<dbReference type="PROSITE" id="PS00678">
    <property type="entry name" value="WD_REPEATS_1"/>
    <property type="match status" value="4"/>
</dbReference>
<dbReference type="InterPro" id="IPR027417">
    <property type="entry name" value="P-loop_NTPase"/>
</dbReference>
<reference evidence="7" key="1">
    <citation type="submission" date="2021-04" db="EMBL/GenBank/DDBJ databases">
        <title>Genomics, taxonomy and metabolism of representatives of sulfur bacteria of the genus Thiothrix: Thiothrix fructosivorans QT, Thiothrix unzii A1T and three new species, Thiothrix subterranea sp. nov., Thiothrix litoralis sp. nov. and 'Candidatus Thiothrix anitrata' sp. nov.</title>
        <authorList>
            <person name="Ravin N.V."/>
            <person name="Smolyakov D."/>
            <person name="Rudenko T.S."/>
            <person name="Mardanov A.V."/>
            <person name="Beletsky A.V."/>
            <person name="Markov N.D."/>
            <person name="Fomenkov A.I."/>
            <person name="Roberts R.J."/>
            <person name="Karnachuk O.V."/>
            <person name="Novikov A."/>
            <person name="Grabovich M.Y."/>
        </authorList>
    </citation>
    <scope>NUCLEOTIDE SEQUENCE</scope>
    <source>
        <strain evidence="7">A1</strain>
    </source>
</reference>
<keyword evidence="8" id="KW-1185">Reference proteome</keyword>
<feature type="repeat" description="WD" evidence="3">
    <location>
        <begin position="759"/>
        <end position="791"/>
    </location>
</feature>
<dbReference type="PROSITE" id="PS50082">
    <property type="entry name" value="WD_REPEATS_2"/>
    <property type="match status" value="10"/>
</dbReference>
<dbReference type="PRINTS" id="PR00320">
    <property type="entry name" value="GPROTEINBRPT"/>
</dbReference>
<dbReference type="AlphaFoldDB" id="A0A975IFX8"/>
<keyword evidence="1 3" id="KW-0853">WD repeat</keyword>
<dbReference type="InterPro" id="IPR020472">
    <property type="entry name" value="WD40_PAC1"/>
</dbReference>
<dbReference type="Pfam" id="PF20703">
    <property type="entry name" value="nSTAND1"/>
    <property type="match status" value="1"/>
</dbReference>
<feature type="repeat" description="WD" evidence="3">
    <location>
        <begin position="959"/>
        <end position="1000"/>
    </location>
</feature>